<reference evidence="2" key="1">
    <citation type="submission" date="2022-07" db="EMBL/GenBank/DDBJ databases">
        <title>Phylogenomic reconstructions and comparative analyses of Kickxellomycotina fungi.</title>
        <authorList>
            <person name="Reynolds N.K."/>
            <person name="Stajich J.E."/>
            <person name="Barry K."/>
            <person name="Grigoriev I.V."/>
            <person name="Crous P."/>
            <person name="Smith M.E."/>
        </authorList>
    </citation>
    <scope>NUCLEOTIDE SEQUENCE</scope>
    <source>
        <strain evidence="2">RSA 567</strain>
    </source>
</reference>
<dbReference type="EMBL" id="JANBQB010000216">
    <property type="protein sequence ID" value="KAJ1979489.1"/>
    <property type="molecule type" value="Genomic_DNA"/>
</dbReference>
<protein>
    <submittedName>
        <fullName evidence="2">Uncharacterized protein</fullName>
    </submittedName>
</protein>
<dbReference type="AlphaFoldDB" id="A0A9W8B842"/>
<evidence type="ECO:0000313" key="3">
    <source>
        <dbReference type="Proteomes" id="UP001151582"/>
    </source>
</evidence>
<dbReference type="OrthoDB" id="10482841at2759"/>
<gene>
    <name evidence="2" type="ORF">H4R34_002806</name>
</gene>
<evidence type="ECO:0000256" key="1">
    <source>
        <dbReference type="SAM" id="MobiDB-lite"/>
    </source>
</evidence>
<keyword evidence="3" id="KW-1185">Reference proteome</keyword>
<organism evidence="2 3">
    <name type="scientific">Dimargaris verticillata</name>
    <dbReference type="NCBI Taxonomy" id="2761393"/>
    <lineage>
        <taxon>Eukaryota</taxon>
        <taxon>Fungi</taxon>
        <taxon>Fungi incertae sedis</taxon>
        <taxon>Zoopagomycota</taxon>
        <taxon>Kickxellomycotina</taxon>
        <taxon>Dimargaritomycetes</taxon>
        <taxon>Dimargaritales</taxon>
        <taxon>Dimargaritaceae</taxon>
        <taxon>Dimargaris</taxon>
    </lineage>
</organism>
<evidence type="ECO:0000313" key="2">
    <source>
        <dbReference type="EMBL" id="KAJ1979489.1"/>
    </source>
</evidence>
<accession>A0A9W8B842</accession>
<name>A0A9W8B842_9FUNG</name>
<sequence length="84" mass="9001">MTQAPDTHGNAKDLSALLDQSEHALQTDLAELEYKQAVAQASYQALCSVHQRLTHQPCPNATTEPCAGEPAPGPAQDRLDTVHP</sequence>
<comment type="caution">
    <text evidence="2">The sequence shown here is derived from an EMBL/GenBank/DDBJ whole genome shotgun (WGS) entry which is preliminary data.</text>
</comment>
<dbReference type="Proteomes" id="UP001151582">
    <property type="component" value="Unassembled WGS sequence"/>
</dbReference>
<proteinExistence type="predicted"/>
<feature type="region of interest" description="Disordered" evidence="1">
    <location>
        <begin position="57"/>
        <end position="84"/>
    </location>
</feature>